<keyword evidence="6" id="KW-0325">Glycoprotein</keyword>
<evidence type="ECO:0000259" key="7">
    <source>
        <dbReference type="PROSITE" id="PS51387"/>
    </source>
</evidence>
<evidence type="ECO:0000256" key="2">
    <source>
        <dbReference type="ARBA" id="ARBA00005466"/>
    </source>
</evidence>
<dbReference type="Gene3D" id="3.30.465.10">
    <property type="match status" value="1"/>
</dbReference>
<dbReference type="InterPro" id="IPR016169">
    <property type="entry name" value="FAD-bd_PCMH_sub2"/>
</dbReference>
<organism evidence="8 9">
    <name type="scientific">Deinandra increscens subsp. villosa</name>
    <dbReference type="NCBI Taxonomy" id="3103831"/>
    <lineage>
        <taxon>Eukaryota</taxon>
        <taxon>Viridiplantae</taxon>
        <taxon>Streptophyta</taxon>
        <taxon>Embryophyta</taxon>
        <taxon>Tracheophyta</taxon>
        <taxon>Spermatophyta</taxon>
        <taxon>Magnoliopsida</taxon>
        <taxon>eudicotyledons</taxon>
        <taxon>Gunneridae</taxon>
        <taxon>Pentapetalae</taxon>
        <taxon>asterids</taxon>
        <taxon>campanulids</taxon>
        <taxon>Asterales</taxon>
        <taxon>Asteraceae</taxon>
        <taxon>Asteroideae</taxon>
        <taxon>Heliantheae alliance</taxon>
        <taxon>Madieae</taxon>
        <taxon>Madiinae</taxon>
        <taxon>Deinandra</taxon>
    </lineage>
</organism>
<evidence type="ECO:0000256" key="6">
    <source>
        <dbReference type="ARBA" id="ARBA00023180"/>
    </source>
</evidence>
<dbReference type="InterPro" id="IPR006094">
    <property type="entry name" value="Oxid_FAD_bind_N"/>
</dbReference>
<dbReference type="PANTHER" id="PTHR32448">
    <property type="entry name" value="OS08G0158400 PROTEIN"/>
    <property type="match status" value="1"/>
</dbReference>
<keyword evidence="5" id="KW-0274">FAD</keyword>
<evidence type="ECO:0000313" key="8">
    <source>
        <dbReference type="EMBL" id="KAK9055267.1"/>
    </source>
</evidence>
<proteinExistence type="inferred from homology"/>
<dbReference type="PROSITE" id="PS51387">
    <property type="entry name" value="FAD_PCMH"/>
    <property type="match status" value="1"/>
</dbReference>
<evidence type="ECO:0000256" key="1">
    <source>
        <dbReference type="ARBA" id="ARBA00001974"/>
    </source>
</evidence>
<dbReference type="GO" id="GO:0071949">
    <property type="term" value="F:FAD binding"/>
    <property type="evidence" value="ECO:0007669"/>
    <property type="project" value="InterPro"/>
</dbReference>
<evidence type="ECO:0000256" key="5">
    <source>
        <dbReference type="ARBA" id="ARBA00022827"/>
    </source>
</evidence>
<reference evidence="8 9" key="1">
    <citation type="submission" date="2024-04" db="EMBL/GenBank/DDBJ databases">
        <title>The reference genome of an endangered Asteraceae, Deinandra increscens subsp. villosa, native to the Central Coast of California.</title>
        <authorList>
            <person name="Guilliams M."/>
            <person name="Hasenstab-Lehman K."/>
            <person name="Meyer R."/>
            <person name="Mcevoy S."/>
        </authorList>
    </citation>
    <scope>NUCLEOTIDE SEQUENCE [LARGE SCALE GENOMIC DNA]</scope>
    <source>
        <tissue evidence="8">Leaf</tissue>
    </source>
</reference>
<dbReference type="InterPro" id="IPR016166">
    <property type="entry name" value="FAD-bd_PCMH"/>
</dbReference>
<accession>A0AAP0CK67</accession>
<dbReference type="Gene3D" id="3.40.462.20">
    <property type="match status" value="1"/>
</dbReference>
<keyword evidence="9" id="KW-1185">Reference proteome</keyword>
<dbReference type="EMBL" id="JBCNJP010000025">
    <property type="protein sequence ID" value="KAK9055267.1"/>
    <property type="molecule type" value="Genomic_DNA"/>
</dbReference>
<dbReference type="InterPro" id="IPR016167">
    <property type="entry name" value="FAD-bd_PCMH_sub1"/>
</dbReference>
<comment type="cofactor">
    <cofactor evidence="1">
        <name>FAD</name>
        <dbReference type="ChEBI" id="CHEBI:57692"/>
    </cofactor>
</comment>
<dbReference type="InterPro" id="IPR012951">
    <property type="entry name" value="BBE"/>
</dbReference>
<dbReference type="SUPFAM" id="SSF56176">
    <property type="entry name" value="FAD-binding/transporter-associated domain-like"/>
    <property type="match status" value="1"/>
</dbReference>
<dbReference type="InterPro" id="IPR036318">
    <property type="entry name" value="FAD-bd_PCMH-like_sf"/>
</dbReference>
<dbReference type="Proteomes" id="UP001408789">
    <property type="component" value="Unassembled WGS sequence"/>
</dbReference>
<feature type="domain" description="FAD-binding PCMH-type" evidence="7">
    <location>
        <begin position="105"/>
        <end position="281"/>
    </location>
</feature>
<comment type="caution">
    <text evidence="8">The sequence shown here is derived from an EMBL/GenBank/DDBJ whole genome shotgun (WGS) entry which is preliminary data.</text>
</comment>
<evidence type="ECO:0000313" key="9">
    <source>
        <dbReference type="Proteomes" id="UP001408789"/>
    </source>
</evidence>
<gene>
    <name evidence="8" type="ORF">SSX86_026349</name>
</gene>
<keyword evidence="4" id="KW-0732">Signal</keyword>
<dbReference type="Gene3D" id="3.30.43.10">
    <property type="entry name" value="Uridine Diphospho-n-acetylenolpyruvylglucosamine Reductase, domain 2"/>
    <property type="match status" value="1"/>
</dbReference>
<dbReference type="AlphaFoldDB" id="A0AAP0CK67"/>
<keyword evidence="3" id="KW-0285">Flavoprotein</keyword>
<dbReference type="Pfam" id="PF08031">
    <property type="entry name" value="BBE"/>
    <property type="match status" value="1"/>
</dbReference>
<evidence type="ECO:0000256" key="3">
    <source>
        <dbReference type="ARBA" id="ARBA00022630"/>
    </source>
</evidence>
<sequence>MHIGRYNTSKKIYIYHMHLNRERYDERRKVKKTYKMELVFHKCLFFLTLFFLQFSISTTAFFNEFLDCIATTTSSANIVFTPNDTLYSTVLQSSIHNLRAIDTPTSTKPLAIITPFLYSHVQSAVICCVRFGLNVRIRSGGHDYEGLSYTSRNHTPFILLDLNQLRSVEVDLDSKTAWVESGATLGELYYWVSQKSDLLGFPAGECTSVGVGGQLSGGGFGMLARKYGLSVDNVVDARLVDVNGRIRDRDSMGEDWFWAVRGGGGGSFGVVVSWKINLVYVPRTVTVFSLSKPLDENGTQLVHKWQHVAPNVTNDLFINLIISPIQEVGGSSWMMQVTINSLFLGTTNQLLEIVSDVFPELGLQAKDCIQMSWIESVVYYSFYLRGQSIDVLKNRPAMPKSYFKVKSDYVTKPIPIDALEEIWKWCLRANLSLLIEPHGGKMSEIDETATPYPHREGNLYMIQYIMGWDDEDGGFKASKRYVGWVRRVYEKMTPYVSKKPRGAYVNFRDLDLGTINCNASYGEAKRWGKKYFGGNFRRLAIVKGMVDPANFFSSEQSVPPLVLSSSY</sequence>
<protein>
    <recommendedName>
        <fullName evidence="7">FAD-binding PCMH-type domain-containing protein</fullName>
    </recommendedName>
</protein>
<evidence type="ECO:0000256" key="4">
    <source>
        <dbReference type="ARBA" id="ARBA00022729"/>
    </source>
</evidence>
<dbReference type="GO" id="GO:0016491">
    <property type="term" value="F:oxidoreductase activity"/>
    <property type="evidence" value="ECO:0007669"/>
    <property type="project" value="InterPro"/>
</dbReference>
<comment type="similarity">
    <text evidence="2">Belongs to the oxygen-dependent FAD-linked oxidoreductase family.</text>
</comment>
<name>A0AAP0CK67_9ASTR</name>
<dbReference type="Pfam" id="PF01565">
    <property type="entry name" value="FAD_binding_4"/>
    <property type="match status" value="1"/>
</dbReference>